<reference evidence="1" key="1">
    <citation type="submission" date="2021-03" db="EMBL/GenBank/DDBJ databases">
        <authorList>
            <consortium name="DOE Joint Genome Institute"/>
            <person name="Ahrendt S."/>
            <person name="Looney B.P."/>
            <person name="Miyauchi S."/>
            <person name="Morin E."/>
            <person name="Drula E."/>
            <person name="Courty P.E."/>
            <person name="Chicoki N."/>
            <person name="Fauchery L."/>
            <person name="Kohler A."/>
            <person name="Kuo A."/>
            <person name="Labutti K."/>
            <person name="Pangilinan J."/>
            <person name="Lipzen A."/>
            <person name="Riley R."/>
            <person name="Andreopoulos W."/>
            <person name="He G."/>
            <person name="Johnson J."/>
            <person name="Barry K.W."/>
            <person name="Grigoriev I.V."/>
            <person name="Nagy L."/>
            <person name="Hibbett D."/>
            <person name="Henrissat B."/>
            <person name="Matheny P.B."/>
            <person name="Labbe J."/>
            <person name="Martin F."/>
        </authorList>
    </citation>
    <scope>NUCLEOTIDE SEQUENCE</scope>
    <source>
        <strain evidence="1">HHB10654</strain>
    </source>
</reference>
<dbReference type="EMBL" id="MU277203">
    <property type="protein sequence ID" value="KAI0063301.1"/>
    <property type="molecule type" value="Genomic_DNA"/>
</dbReference>
<dbReference type="Proteomes" id="UP000814140">
    <property type="component" value="Unassembled WGS sequence"/>
</dbReference>
<evidence type="ECO:0000313" key="1">
    <source>
        <dbReference type="EMBL" id="KAI0063301.1"/>
    </source>
</evidence>
<comment type="caution">
    <text evidence="1">The sequence shown here is derived from an EMBL/GenBank/DDBJ whole genome shotgun (WGS) entry which is preliminary data.</text>
</comment>
<accession>A0ACB8T5A3</accession>
<proteinExistence type="predicted"/>
<reference evidence="1" key="2">
    <citation type="journal article" date="2022" name="New Phytol.">
        <title>Evolutionary transition to the ectomycorrhizal habit in the genomes of a hyperdiverse lineage of mushroom-forming fungi.</title>
        <authorList>
            <person name="Looney B."/>
            <person name="Miyauchi S."/>
            <person name="Morin E."/>
            <person name="Drula E."/>
            <person name="Courty P.E."/>
            <person name="Kohler A."/>
            <person name="Kuo A."/>
            <person name="LaButti K."/>
            <person name="Pangilinan J."/>
            <person name="Lipzen A."/>
            <person name="Riley R."/>
            <person name="Andreopoulos W."/>
            <person name="He G."/>
            <person name="Johnson J."/>
            <person name="Nolan M."/>
            <person name="Tritt A."/>
            <person name="Barry K.W."/>
            <person name="Grigoriev I.V."/>
            <person name="Nagy L.G."/>
            <person name="Hibbett D."/>
            <person name="Henrissat B."/>
            <person name="Matheny P.B."/>
            <person name="Labbe J."/>
            <person name="Martin F.M."/>
        </authorList>
    </citation>
    <scope>NUCLEOTIDE SEQUENCE</scope>
    <source>
        <strain evidence="1">HHB10654</strain>
    </source>
</reference>
<name>A0ACB8T5A3_9AGAM</name>
<gene>
    <name evidence="1" type="ORF">BV25DRAFT_1802325</name>
</gene>
<protein>
    <submittedName>
        <fullName evidence="1">Glycoside hydrolase</fullName>
    </submittedName>
</protein>
<keyword evidence="2" id="KW-1185">Reference proteome</keyword>
<evidence type="ECO:0000313" key="2">
    <source>
        <dbReference type="Proteomes" id="UP000814140"/>
    </source>
</evidence>
<keyword evidence="1" id="KW-0378">Hydrolase</keyword>
<sequence length="561" mass="59679">MVTITEEIKREIGQHFVVGFHGYEASENIEVLIRQYYLGNVILMKRNVRSAQQVHSVVQRLQQIARDAGHEMPLMIGTDQENGLVSAFSLEATDEAGTQFPGAMALAATGSPDLAERVSAASARELKFAGINWTYSPVADVNSDSRNPVIGIRSFGDDAHEVSIYAAAVSRGLTSSGVAPCPKHFPGHGDTHVDSHLALPVIPKTLVQLSQIELVPFQALANEAATIMTGHMALPRITGDDTPASLARAATHGLLRESLHYDGVIVTDCLEMEAVAARPGGVSAAAVDALRAGADIVMICHRFARHVASFEAVYEAVASGTLDVAELRASGQRIAKLKAAFAGTWTQAADAPFVSADWRALKAQNKLLSHEAYAASIAVVQDPQSTLPLPKAGPVVVFTPRMESLNLAVDDADGILRTADGQLRNTAGPSYVAFARNVRDRIGTGAVHAVYVPMDGLSAEHEEQLRSASAIVFATRNADRSSWQLDYLRKVLRVRKDNVVVLGSCAPYDLLALGKDDELRSVTYVVSFEFTATALTAAAAVIFGDAQAAGRVPVCGGKVVG</sequence>
<organism evidence="1 2">
    <name type="scientific">Artomyces pyxidatus</name>
    <dbReference type="NCBI Taxonomy" id="48021"/>
    <lineage>
        <taxon>Eukaryota</taxon>
        <taxon>Fungi</taxon>
        <taxon>Dikarya</taxon>
        <taxon>Basidiomycota</taxon>
        <taxon>Agaricomycotina</taxon>
        <taxon>Agaricomycetes</taxon>
        <taxon>Russulales</taxon>
        <taxon>Auriscalpiaceae</taxon>
        <taxon>Artomyces</taxon>
    </lineage>
</organism>